<feature type="transmembrane region" description="Helical" evidence="6">
    <location>
        <begin position="237"/>
        <end position="260"/>
    </location>
</feature>
<feature type="transmembrane region" description="Helical" evidence="6">
    <location>
        <begin position="54"/>
        <end position="77"/>
    </location>
</feature>
<comment type="caution">
    <text evidence="7">The sequence shown here is derived from an EMBL/GenBank/DDBJ whole genome shotgun (WGS) entry which is preliminary data.</text>
</comment>
<keyword evidence="3 6" id="KW-0812">Transmembrane</keyword>
<protein>
    <recommendedName>
        <fullName evidence="9">Membrane protein involved in the export of O-antigen and teichoic acid</fullName>
    </recommendedName>
</protein>
<evidence type="ECO:0000256" key="1">
    <source>
        <dbReference type="ARBA" id="ARBA00004651"/>
    </source>
</evidence>
<accession>A0ABT3H209</accession>
<evidence type="ECO:0008006" key="9">
    <source>
        <dbReference type="Google" id="ProtNLM"/>
    </source>
</evidence>
<gene>
    <name evidence="7" type="ORF">OKW52_16300</name>
</gene>
<dbReference type="PANTHER" id="PTHR30250:SF28">
    <property type="entry name" value="POLYSACCHARIDE BIOSYNTHESIS PROTEIN"/>
    <property type="match status" value="1"/>
</dbReference>
<evidence type="ECO:0000256" key="4">
    <source>
        <dbReference type="ARBA" id="ARBA00022989"/>
    </source>
</evidence>
<keyword evidence="5 6" id="KW-0472">Membrane</keyword>
<evidence type="ECO:0000256" key="5">
    <source>
        <dbReference type="ARBA" id="ARBA00023136"/>
    </source>
</evidence>
<feature type="transmembrane region" description="Helical" evidence="6">
    <location>
        <begin position="306"/>
        <end position="329"/>
    </location>
</feature>
<evidence type="ECO:0000256" key="2">
    <source>
        <dbReference type="ARBA" id="ARBA00022475"/>
    </source>
</evidence>
<feature type="transmembrane region" description="Helical" evidence="6">
    <location>
        <begin position="89"/>
        <end position="114"/>
    </location>
</feature>
<feature type="transmembrane region" description="Helical" evidence="6">
    <location>
        <begin position="377"/>
        <end position="398"/>
    </location>
</feature>
<evidence type="ECO:0000256" key="3">
    <source>
        <dbReference type="ARBA" id="ARBA00022692"/>
    </source>
</evidence>
<comment type="subcellular location">
    <subcellularLocation>
        <location evidence="1">Cell membrane</location>
        <topology evidence="1">Multi-pass membrane protein</topology>
    </subcellularLocation>
</comment>
<dbReference type="Proteomes" id="UP001208938">
    <property type="component" value="Unassembled WGS sequence"/>
</dbReference>
<dbReference type="RefSeq" id="WP_264506651.1">
    <property type="nucleotide sequence ID" value="NZ_JAPDFL010000001.1"/>
</dbReference>
<feature type="transmembrane region" description="Helical" evidence="6">
    <location>
        <begin position="266"/>
        <end position="285"/>
    </location>
</feature>
<dbReference type="InterPro" id="IPR050833">
    <property type="entry name" value="Poly_Biosynth_Transport"/>
</dbReference>
<dbReference type="EMBL" id="JAPDFL010000001">
    <property type="protein sequence ID" value="MCW1933775.1"/>
    <property type="molecule type" value="Genomic_DNA"/>
</dbReference>
<name>A0ABT3H209_9RHOB</name>
<reference evidence="7 8" key="1">
    <citation type="submission" date="2022-10" db="EMBL/GenBank/DDBJ databases">
        <title>Pararhodobacter sp. nov., isolated from marine algae.</title>
        <authorList>
            <person name="Choi B.J."/>
            <person name="Kim J.M."/>
            <person name="Lee J.K."/>
            <person name="Choi D.G."/>
            <person name="Jeon C.O."/>
        </authorList>
    </citation>
    <scope>NUCLEOTIDE SEQUENCE [LARGE SCALE GENOMIC DNA]</scope>
    <source>
        <strain evidence="7 8">ZQ420</strain>
    </source>
</reference>
<feature type="transmembrane region" description="Helical" evidence="6">
    <location>
        <begin position="335"/>
        <end position="356"/>
    </location>
</feature>
<dbReference type="PANTHER" id="PTHR30250">
    <property type="entry name" value="PST FAMILY PREDICTED COLANIC ACID TRANSPORTER"/>
    <property type="match status" value="1"/>
</dbReference>
<feature type="transmembrane region" description="Helical" evidence="6">
    <location>
        <begin position="404"/>
        <end position="425"/>
    </location>
</feature>
<proteinExistence type="predicted"/>
<keyword evidence="8" id="KW-1185">Reference proteome</keyword>
<evidence type="ECO:0000313" key="8">
    <source>
        <dbReference type="Proteomes" id="UP001208938"/>
    </source>
</evidence>
<keyword evidence="2" id="KW-1003">Cell membrane</keyword>
<evidence type="ECO:0000256" key="6">
    <source>
        <dbReference type="SAM" id="Phobius"/>
    </source>
</evidence>
<evidence type="ECO:0000313" key="7">
    <source>
        <dbReference type="EMBL" id="MCW1933775.1"/>
    </source>
</evidence>
<keyword evidence="4 6" id="KW-1133">Transmembrane helix</keyword>
<sequence>MKRIAAALTGMFAKMGASQVARGMLKLAFGSGVARLISIASIPILSRLYTVEDFGLLSVFSSSMLLLMPLTTFRYAVAIPLPRSESAAFSLVALSGLLITASTIVIGVVLFLFAEPMLSVLGAEKIAPWWWLLVLGSAAGAVYEVLIMWGTRHRHYGIIARAQVVQAAMSEAIKIGLGLLSVQPLGLMIGQAVGYSGGTGRLLRLFQSDFRRLARRTTLYRIKIIARRYIGFPKFRLIAQIILVLSTQAPIFFTSAIYGVESTGNLGLAMMAVSIPFLLIGQAISRSYFGEIAHLALKEPQRIKSVFYGTLLQLLFISLVPSLILIFFGEPILTFFLGANWVVAGEMASILALMITPQLISSSLLRTFDVMDKHHQVLYLYIQRFALIACVYLTAYWLELDVLTTLWIYAIVTSLHYGIQLLAIIKTAKGWWT</sequence>
<organism evidence="7 8">
    <name type="scientific">Pararhodobacter zhoushanensis</name>
    <dbReference type="NCBI Taxonomy" id="2479545"/>
    <lineage>
        <taxon>Bacteria</taxon>
        <taxon>Pseudomonadati</taxon>
        <taxon>Pseudomonadota</taxon>
        <taxon>Alphaproteobacteria</taxon>
        <taxon>Rhodobacterales</taxon>
        <taxon>Paracoccaceae</taxon>
        <taxon>Pararhodobacter</taxon>
    </lineage>
</organism>
<feature type="transmembrane region" description="Helical" evidence="6">
    <location>
        <begin position="129"/>
        <end position="149"/>
    </location>
</feature>